<dbReference type="InterPro" id="IPR016461">
    <property type="entry name" value="COMT-like"/>
</dbReference>
<dbReference type="OrthoDB" id="1535081at2759"/>
<evidence type="ECO:0000256" key="3">
    <source>
        <dbReference type="ARBA" id="ARBA00022691"/>
    </source>
</evidence>
<sequence length="389" mass="43097">MATAGQTAADIPPSETQIHSPSILESENSMLAKNIANGPPVADWEKRVAQMGEFVALKLFIDWEVFENIPLHGTISYAELASKLDVEVSLLTRLAWVLVASGVLSQVDKDLVAHTELSRLYLPGTVDRLQFSFGFDIILASGVKMPQFFTRHGRKEPQAQNNSPLAFGLGVPEKTPFEIFFENPERMKTFLASMDVTEEPEPISDVYDFSWLADKIHQEPTRTVLVDVGGANGHITKAILRENPWIPPKLVVIQDRKEVVEAVAQLQDPALSAVTLQSHDFHLPQPLLGAMIYWIRLCLHDYSDDVSTRILSHLASALAYDSKILIVEYVLPNPPPLSLAMSDFNMLAINGKERTAESWSLLVSNAGLKIAKIHGLGRKGFQVIECIKV</sequence>
<proteinExistence type="predicted"/>
<evidence type="ECO:0000313" key="8">
    <source>
        <dbReference type="Proteomes" id="UP000094444"/>
    </source>
</evidence>
<dbReference type="InterPro" id="IPR036390">
    <property type="entry name" value="WH_DNA-bd_sf"/>
</dbReference>
<dbReference type="SUPFAM" id="SSF53335">
    <property type="entry name" value="S-adenosyl-L-methionine-dependent methyltransferases"/>
    <property type="match status" value="1"/>
</dbReference>
<evidence type="ECO:0000259" key="6">
    <source>
        <dbReference type="Pfam" id="PF08100"/>
    </source>
</evidence>
<evidence type="ECO:0000256" key="4">
    <source>
        <dbReference type="PIRSR" id="PIRSR005739-1"/>
    </source>
</evidence>
<dbReference type="Gene3D" id="1.10.10.10">
    <property type="entry name" value="Winged helix-like DNA-binding domain superfamily/Winged helix DNA-binding domain"/>
    <property type="match status" value="1"/>
</dbReference>
<dbReference type="AlphaFoldDB" id="A0A2P5HEC0"/>
<dbReference type="InterPro" id="IPR012967">
    <property type="entry name" value="COMT_dimerisation"/>
</dbReference>
<dbReference type="Pfam" id="PF08100">
    <property type="entry name" value="Dimerisation"/>
    <property type="match status" value="1"/>
</dbReference>
<dbReference type="PIRSF" id="PIRSF005739">
    <property type="entry name" value="O-mtase"/>
    <property type="match status" value="1"/>
</dbReference>
<name>A0A2P5HEC0_DIAHE</name>
<dbReference type="PANTHER" id="PTHR43712:SF16">
    <property type="entry name" value="O-METHYLTRANSFERASE ELCB"/>
    <property type="match status" value="1"/>
</dbReference>
<accession>A0A2P5HEC0</accession>
<dbReference type="InParanoid" id="A0A2P5HEC0"/>
<dbReference type="EMBL" id="MAVT02003763">
    <property type="protein sequence ID" value="POS68605.1"/>
    <property type="molecule type" value="Genomic_DNA"/>
</dbReference>
<evidence type="ECO:0000313" key="7">
    <source>
        <dbReference type="EMBL" id="POS68605.1"/>
    </source>
</evidence>
<dbReference type="SUPFAM" id="SSF46785">
    <property type="entry name" value="Winged helix' DNA-binding domain"/>
    <property type="match status" value="1"/>
</dbReference>
<feature type="domain" description="O-methyltransferase dimerisation" evidence="6">
    <location>
        <begin position="56"/>
        <end position="123"/>
    </location>
</feature>
<dbReference type="PROSITE" id="PS51683">
    <property type="entry name" value="SAM_OMT_II"/>
    <property type="match status" value="1"/>
</dbReference>
<evidence type="ECO:0000259" key="5">
    <source>
        <dbReference type="Pfam" id="PF00891"/>
    </source>
</evidence>
<dbReference type="Gene3D" id="3.40.50.150">
    <property type="entry name" value="Vaccinia Virus protein VP39"/>
    <property type="match status" value="1"/>
</dbReference>
<dbReference type="InterPro" id="IPR036388">
    <property type="entry name" value="WH-like_DNA-bd_sf"/>
</dbReference>
<dbReference type="STRING" id="158607.A0A2P5HEC0"/>
<organism evidence="7 8">
    <name type="scientific">Diaporthe helianthi</name>
    <dbReference type="NCBI Taxonomy" id="158607"/>
    <lineage>
        <taxon>Eukaryota</taxon>
        <taxon>Fungi</taxon>
        <taxon>Dikarya</taxon>
        <taxon>Ascomycota</taxon>
        <taxon>Pezizomycotina</taxon>
        <taxon>Sordariomycetes</taxon>
        <taxon>Sordariomycetidae</taxon>
        <taxon>Diaporthales</taxon>
        <taxon>Diaporthaceae</taxon>
        <taxon>Diaporthe</taxon>
    </lineage>
</organism>
<keyword evidence="2" id="KW-0808">Transferase</keyword>
<dbReference type="PANTHER" id="PTHR43712">
    <property type="entry name" value="PUTATIVE (AFU_ORTHOLOGUE AFUA_4G14580)-RELATED"/>
    <property type="match status" value="1"/>
</dbReference>
<dbReference type="InterPro" id="IPR001077">
    <property type="entry name" value="COMT_C"/>
</dbReference>
<keyword evidence="3" id="KW-0949">S-adenosyl-L-methionine</keyword>
<feature type="active site" description="Proton acceptor" evidence="4">
    <location>
        <position position="300"/>
    </location>
</feature>
<reference evidence="7" key="1">
    <citation type="submission" date="2017-09" db="EMBL/GenBank/DDBJ databases">
        <title>Polyketide synthases of a Diaporthe helianthi virulent isolate.</title>
        <authorList>
            <person name="Baroncelli R."/>
        </authorList>
    </citation>
    <scope>NUCLEOTIDE SEQUENCE [LARGE SCALE GENOMIC DNA]</scope>
    <source>
        <strain evidence="7">7/96</strain>
    </source>
</reference>
<evidence type="ECO:0000256" key="2">
    <source>
        <dbReference type="ARBA" id="ARBA00022679"/>
    </source>
</evidence>
<dbReference type="Proteomes" id="UP000094444">
    <property type="component" value="Unassembled WGS sequence"/>
</dbReference>
<gene>
    <name evidence="7" type="ORF">DHEL01_v213001</name>
</gene>
<dbReference type="GO" id="GO:0008171">
    <property type="term" value="F:O-methyltransferase activity"/>
    <property type="evidence" value="ECO:0007669"/>
    <property type="project" value="InterPro"/>
</dbReference>
<keyword evidence="1" id="KW-0489">Methyltransferase</keyword>
<protein>
    <submittedName>
        <fullName evidence="7">O-methyltransferase</fullName>
    </submittedName>
</protein>
<evidence type="ECO:0000256" key="1">
    <source>
        <dbReference type="ARBA" id="ARBA00022603"/>
    </source>
</evidence>
<feature type="domain" description="O-methyltransferase C-terminal" evidence="5">
    <location>
        <begin position="223"/>
        <end position="368"/>
    </location>
</feature>
<dbReference type="Pfam" id="PF00891">
    <property type="entry name" value="Methyltransf_2"/>
    <property type="match status" value="1"/>
</dbReference>
<dbReference type="GO" id="GO:0032259">
    <property type="term" value="P:methylation"/>
    <property type="evidence" value="ECO:0007669"/>
    <property type="project" value="UniProtKB-KW"/>
</dbReference>
<comment type="caution">
    <text evidence="7">The sequence shown here is derived from an EMBL/GenBank/DDBJ whole genome shotgun (WGS) entry which is preliminary data.</text>
</comment>
<dbReference type="InterPro" id="IPR029063">
    <property type="entry name" value="SAM-dependent_MTases_sf"/>
</dbReference>
<keyword evidence="8" id="KW-1185">Reference proteome</keyword>